<proteinExistence type="inferred from homology"/>
<dbReference type="EMBL" id="QNRJ01000012">
    <property type="protein sequence ID" value="RBP02757.1"/>
    <property type="molecule type" value="Genomic_DNA"/>
</dbReference>
<dbReference type="GO" id="GO:0004252">
    <property type="term" value="F:serine-type endopeptidase activity"/>
    <property type="evidence" value="ECO:0007669"/>
    <property type="project" value="UniProtKB-UniRule"/>
</dbReference>
<name>A0A366EK07_9BACI</name>
<dbReference type="GO" id="GO:0005829">
    <property type="term" value="C:cytosol"/>
    <property type="evidence" value="ECO:0007669"/>
    <property type="project" value="TreeGrafter"/>
</dbReference>
<evidence type="ECO:0000256" key="6">
    <source>
        <dbReference type="SAM" id="MobiDB-lite"/>
    </source>
</evidence>
<feature type="active site" description="Charge relay system" evidence="5">
    <location>
        <position position="175"/>
    </location>
</feature>
<dbReference type="GO" id="GO:0006508">
    <property type="term" value="P:proteolysis"/>
    <property type="evidence" value="ECO:0007669"/>
    <property type="project" value="UniProtKB-KW"/>
</dbReference>
<protein>
    <submittedName>
        <fullName evidence="9">Putative cell wall binding repeat protein</fullName>
    </submittedName>
</protein>
<dbReference type="RefSeq" id="WP_113970404.1">
    <property type="nucleotide sequence ID" value="NZ_QNRJ01000012.1"/>
</dbReference>
<dbReference type="InterPro" id="IPR050131">
    <property type="entry name" value="Peptidase_S8_subtilisin-like"/>
</dbReference>
<feature type="active site" description="Charge relay system" evidence="5">
    <location>
        <position position="377"/>
    </location>
</feature>
<comment type="similarity">
    <text evidence="1 5">Belongs to the peptidase S8 family.</text>
</comment>
<dbReference type="InterPro" id="IPR015500">
    <property type="entry name" value="Peptidase_S8_subtilisin-rel"/>
</dbReference>
<keyword evidence="3 5" id="KW-0378">Hydrolase</keyword>
<reference evidence="9 10" key="1">
    <citation type="submission" date="2018-06" db="EMBL/GenBank/DDBJ databases">
        <title>Freshwater and sediment microbial communities from various areas in North America, analyzing microbe dynamics in response to fracking.</title>
        <authorList>
            <person name="Lamendella R."/>
        </authorList>
    </citation>
    <scope>NUCLEOTIDE SEQUENCE [LARGE SCALE GENOMIC DNA]</scope>
    <source>
        <strain evidence="9 10">97B</strain>
    </source>
</reference>
<dbReference type="InterPro" id="IPR000209">
    <property type="entry name" value="Peptidase_S8/S53_dom"/>
</dbReference>
<accession>A0A366EK07</accession>
<dbReference type="PROSITE" id="PS51892">
    <property type="entry name" value="SUBTILASE"/>
    <property type="match status" value="1"/>
</dbReference>
<dbReference type="PANTHER" id="PTHR43806:SF14">
    <property type="entry name" value="TRIPEPTIDYL-PEPTIDASE 2"/>
    <property type="match status" value="1"/>
</dbReference>
<dbReference type="Gene3D" id="2.60.120.380">
    <property type="match status" value="1"/>
</dbReference>
<evidence type="ECO:0000313" key="9">
    <source>
        <dbReference type="EMBL" id="RBP02757.1"/>
    </source>
</evidence>
<dbReference type="SUPFAM" id="SSF52743">
    <property type="entry name" value="Subtilisin-like"/>
    <property type="match status" value="1"/>
</dbReference>
<evidence type="ECO:0000256" key="2">
    <source>
        <dbReference type="ARBA" id="ARBA00022670"/>
    </source>
</evidence>
<dbReference type="PROSITE" id="PS00138">
    <property type="entry name" value="SUBTILASE_SER"/>
    <property type="match status" value="1"/>
</dbReference>
<dbReference type="GO" id="GO:0008240">
    <property type="term" value="F:tripeptidyl-peptidase activity"/>
    <property type="evidence" value="ECO:0007669"/>
    <property type="project" value="TreeGrafter"/>
</dbReference>
<keyword evidence="4 5" id="KW-0720">Serine protease</keyword>
<dbReference type="PRINTS" id="PR00723">
    <property type="entry name" value="SUBTILISIN"/>
</dbReference>
<sequence>MTFKKKVFSVMASAALVTSSFAGVTAFNPDKAEAALQETKKFKVSNFSEVVALSMSDQAVQELVIVGNGKVDATSQLEKLGVKVKQNYKNYVYLADVPTRKVMEVLDLKSVRTVGKNAEIELGEVKDPELAVKDQNKVDEDAVVKPNQAETHAPTGVDDFHDKFDGSGTRIGIIDSGPDPGHESFTEGLEEGTRKYGDSKIVAVRDYTISNRFASYPIEDHYKKYLGDGANYLSEGDVLFDKGHAEGDSITVGETTYSTAGLDASDDKFFLGKTAFETNPYPKTNPNWTNQDLNADGVNGNSDNFAVLLAGDKVYIDTDMDNDFTDETAYANNETGTFDVNVEDEKLGANFRVNDMELNWFGAGLKKINLFTDFNGHGSHVSGISAANGPAKANAFGAVAGEGVAPGAELVGLRVFKAAGGAYTFSIQKAMVDAALPESEGGFGVDVANLSLGSSPDLNDGLGSYGELMTVLSEDTDIVFVTSAGNSGPGADTVGSPGDVAPIISVGAHITADMWAKEYNSYPYGKNADGTPKEGQGLWYFSSVGPNEAGNQKPDIVGPGSAFAAHPVQNGPYVVMQGTSMSSPYVAGAVALLKSAAKKDRIPFNYEIAREALISTANHLDGYNRAQEGGGLIDVPAAYEYLRKNFISDIKDVDVTVYHGEKISGGPGLYVRNKEIPETVEVLVENKTDEDKSLDVSPTGEWIKPSVSKVELKAGESKTITVKYDESKLETGVNAETLVFDDASTPYVEARSAQTIITGHEFNQDNRFRFREEGEVQASKTKGYTFEVKPGVSEVRFSLNAISENDDYKGRVRAIVFNPDGVEVSEYQGYAGYGAGGLGVEDHVFKSPKPGVWEVQVYGAFGPEAGKEVNKYQLEAVVQDVVAEPGEIDLGNVAPETEMTKSVTFSNYLSEARDVKVVGAPFSTPKASSKKVEVPGGNQFYFQEVKVKNNVSFEVQTSNPSHPSDDVDLYIFDSKGNEVAYSAGATSDEKVSLTSLPDDTYTIAIEGYATAGPTTTLDLSINEFGVLSPGEKGEGKVDVKASQTLKVGKSLTTDVNITTPSESIGSIGAVYLLDAKTDEVLSLLPIKVDGDIITEVSGQDRVGTAIEVSKKLHKDGFADDHKYKTVVLSTGYNFPDSLSAGPLASAIDAPILPVGSNGKLSKEVLDEIERLGAENVYILGGEGVVSADVFTQLNSISINSSDIERLETDGMPNRYGTNLAIVSKLQELGFKGNGVFVATGKNFADALSAAAIAGANDMPIVLTDGKDLSAEAKAILEDEKVYVLGGKSAVPENVVAQAKKVAVDVKVLSGVNRYGTLAAILGEFATSTDKLYVASGKNFPDALSAAPLVTDNAGLLLLTDPNGLPKEVDAFLTKYLYQNKISSVTVLGGKGAVGEGAREDLQEKVSN</sequence>
<feature type="active site" description="Charge relay system" evidence="5">
    <location>
        <position position="580"/>
    </location>
</feature>
<dbReference type="Gene3D" id="3.40.50.200">
    <property type="entry name" value="Peptidase S8/S53 domain"/>
    <property type="match status" value="1"/>
</dbReference>
<evidence type="ECO:0000256" key="4">
    <source>
        <dbReference type="ARBA" id="ARBA00022825"/>
    </source>
</evidence>
<keyword evidence="7" id="KW-0732">Signal</keyword>
<feature type="compositionally biased region" description="Basic and acidic residues" evidence="6">
    <location>
        <begin position="180"/>
        <end position="191"/>
    </location>
</feature>
<gene>
    <name evidence="9" type="ORF">DET59_11242</name>
</gene>
<organism evidence="9 10">
    <name type="scientific">Rossellomorea aquimaris</name>
    <dbReference type="NCBI Taxonomy" id="189382"/>
    <lineage>
        <taxon>Bacteria</taxon>
        <taxon>Bacillati</taxon>
        <taxon>Bacillota</taxon>
        <taxon>Bacilli</taxon>
        <taxon>Bacillales</taxon>
        <taxon>Bacillaceae</taxon>
        <taxon>Rossellomorea</taxon>
    </lineage>
</organism>
<evidence type="ECO:0000259" key="8">
    <source>
        <dbReference type="Pfam" id="PF00082"/>
    </source>
</evidence>
<evidence type="ECO:0000256" key="3">
    <source>
        <dbReference type="ARBA" id="ARBA00022801"/>
    </source>
</evidence>
<dbReference type="Proteomes" id="UP000252118">
    <property type="component" value="Unassembled WGS sequence"/>
</dbReference>
<evidence type="ECO:0000256" key="1">
    <source>
        <dbReference type="ARBA" id="ARBA00011073"/>
    </source>
</evidence>
<comment type="caution">
    <text evidence="9">The sequence shown here is derived from an EMBL/GenBank/DDBJ whole genome shotgun (WGS) entry which is preliminary data.</text>
</comment>
<dbReference type="Pfam" id="PF00082">
    <property type="entry name" value="Peptidase_S8"/>
    <property type="match status" value="1"/>
</dbReference>
<feature type="domain" description="Peptidase S8/S53" evidence="8">
    <location>
        <begin position="166"/>
        <end position="622"/>
    </location>
</feature>
<keyword evidence="2 5" id="KW-0645">Protease</keyword>
<dbReference type="InterPro" id="IPR007253">
    <property type="entry name" value="Cell_wall-bd_2"/>
</dbReference>
<dbReference type="Pfam" id="PF04122">
    <property type="entry name" value="CW_binding_2"/>
    <property type="match status" value="3"/>
</dbReference>
<feature type="signal peptide" evidence="7">
    <location>
        <begin position="1"/>
        <end position="22"/>
    </location>
</feature>
<evidence type="ECO:0000256" key="7">
    <source>
        <dbReference type="SAM" id="SignalP"/>
    </source>
</evidence>
<evidence type="ECO:0000313" key="10">
    <source>
        <dbReference type="Proteomes" id="UP000252118"/>
    </source>
</evidence>
<feature type="chain" id="PRO_5039296177" evidence="7">
    <location>
        <begin position="23"/>
        <end position="1407"/>
    </location>
</feature>
<evidence type="ECO:0000256" key="5">
    <source>
        <dbReference type="PROSITE-ProRule" id="PRU01240"/>
    </source>
</evidence>
<dbReference type="InterPro" id="IPR023828">
    <property type="entry name" value="Peptidase_S8_Ser-AS"/>
</dbReference>
<dbReference type="OrthoDB" id="9798386at2"/>
<dbReference type="InterPro" id="IPR036852">
    <property type="entry name" value="Peptidase_S8/S53_dom_sf"/>
</dbReference>
<dbReference type="PANTHER" id="PTHR43806">
    <property type="entry name" value="PEPTIDASE S8"/>
    <property type="match status" value="1"/>
</dbReference>
<dbReference type="Gene3D" id="3.40.50.12090">
    <property type="match status" value="2"/>
</dbReference>
<feature type="region of interest" description="Disordered" evidence="6">
    <location>
        <begin position="172"/>
        <end position="191"/>
    </location>
</feature>